<dbReference type="PIRSF" id="PIRSF005962">
    <property type="entry name" value="Pept_M20D_amidohydro"/>
    <property type="match status" value="1"/>
</dbReference>
<accession>A0A6L6YNN8</accession>
<dbReference type="PANTHER" id="PTHR30575:SF3">
    <property type="entry name" value="PEPTIDASE M20 DIMERISATION DOMAIN-CONTAINING PROTEIN"/>
    <property type="match status" value="1"/>
</dbReference>
<comment type="caution">
    <text evidence="4">The sequence shown here is derived from an EMBL/GenBank/DDBJ whole genome shotgun (WGS) entry which is preliminary data.</text>
</comment>
<dbReference type="EMBL" id="WSRP01000019">
    <property type="protein sequence ID" value="MVX57001.1"/>
    <property type="molecule type" value="Genomic_DNA"/>
</dbReference>
<evidence type="ECO:0000256" key="2">
    <source>
        <dbReference type="PIRSR" id="PIRSR005962-1"/>
    </source>
</evidence>
<dbReference type="GO" id="GO:0071713">
    <property type="term" value="F:para-aminobenzoyl-glutamate hydrolase activity"/>
    <property type="evidence" value="ECO:0007669"/>
    <property type="project" value="TreeGrafter"/>
</dbReference>
<dbReference type="RefSeq" id="WP_160335431.1">
    <property type="nucleotide sequence ID" value="NZ_CALPCR010000001.1"/>
</dbReference>
<evidence type="ECO:0000313" key="5">
    <source>
        <dbReference type="Proteomes" id="UP000472580"/>
    </source>
</evidence>
<dbReference type="Proteomes" id="UP000472580">
    <property type="component" value="Unassembled WGS sequence"/>
</dbReference>
<dbReference type="Pfam" id="PF01546">
    <property type="entry name" value="Peptidase_M20"/>
    <property type="match status" value="1"/>
</dbReference>
<keyword evidence="2" id="KW-0464">Manganese</keyword>
<dbReference type="GO" id="GO:0046657">
    <property type="term" value="P:folic acid catabolic process"/>
    <property type="evidence" value="ECO:0007669"/>
    <property type="project" value="TreeGrafter"/>
</dbReference>
<dbReference type="InterPro" id="IPR011650">
    <property type="entry name" value="Peptidase_M20_dimer"/>
</dbReference>
<name>A0A6L6YNN8_9BURK</name>
<dbReference type="InterPro" id="IPR052030">
    <property type="entry name" value="Peptidase_M20/M20A_hydrolases"/>
</dbReference>
<feature type="binding site" evidence="2">
    <location>
        <position position="175"/>
    </location>
    <ligand>
        <name>Mn(2+)</name>
        <dbReference type="ChEBI" id="CHEBI:29035"/>
        <label>2</label>
    </ligand>
</feature>
<evidence type="ECO:0000259" key="3">
    <source>
        <dbReference type="Pfam" id="PF07687"/>
    </source>
</evidence>
<feature type="binding site" evidence="2">
    <location>
        <position position="395"/>
    </location>
    <ligand>
        <name>Mn(2+)</name>
        <dbReference type="ChEBI" id="CHEBI:29035"/>
        <label>2</label>
    </ligand>
</feature>
<dbReference type="OrthoDB" id="9777385at2"/>
<evidence type="ECO:0000313" key="4">
    <source>
        <dbReference type="EMBL" id="MVX57001.1"/>
    </source>
</evidence>
<keyword evidence="1 4" id="KW-0378">Hydrolase</keyword>
<dbReference type="Gene3D" id="3.40.630.10">
    <property type="entry name" value="Zn peptidases"/>
    <property type="match status" value="2"/>
</dbReference>
<proteinExistence type="predicted"/>
<dbReference type="PANTHER" id="PTHR30575">
    <property type="entry name" value="PEPTIDASE M20"/>
    <property type="match status" value="1"/>
</dbReference>
<keyword evidence="5" id="KW-1185">Reference proteome</keyword>
<dbReference type="InterPro" id="IPR017439">
    <property type="entry name" value="Amidohydrolase"/>
</dbReference>
<dbReference type="SUPFAM" id="SSF55031">
    <property type="entry name" value="Bacterial exopeptidase dimerisation domain"/>
    <property type="match status" value="1"/>
</dbReference>
<reference evidence="4 5" key="1">
    <citation type="submission" date="2019-12" db="EMBL/GenBank/DDBJ databases">
        <title>Microbes associate with the intestines of laboratory mice.</title>
        <authorList>
            <person name="Navarre W."/>
            <person name="Wong E."/>
        </authorList>
    </citation>
    <scope>NUCLEOTIDE SEQUENCE [LARGE SCALE GENOMIC DNA]</scope>
    <source>
        <strain evidence="4 5">NM82_D38</strain>
    </source>
</reference>
<keyword evidence="2" id="KW-0479">Metal-binding</keyword>
<dbReference type="NCBIfam" id="TIGR01891">
    <property type="entry name" value="amidohydrolases"/>
    <property type="match status" value="1"/>
</dbReference>
<organism evidence="4 5">
    <name type="scientific">Parasutterella muris</name>
    <dbReference type="NCBI Taxonomy" id="2565572"/>
    <lineage>
        <taxon>Bacteria</taxon>
        <taxon>Pseudomonadati</taxon>
        <taxon>Pseudomonadota</taxon>
        <taxon>Betaproteobacteria</taxon>
        <taxon>Burkholderiales</taxon>
        <taxon>Sutterellaceae</taxon>
        <taxon>Parasutterella</taxon>
    </lineage>
</organism>
<comment type="cofactor">
    <cofactor evidence="2">
        <name>Mn(2+)</name>
        <dbReference type="ChEBI" id="CHEBI:29035"/>
    </cofactor>
    <text evidence="2">The Mn(2+) ion enhances activity.</text>
</comment>
<feature type="binding site" evidence="2">
    <location>
        <position position="141"/>
    </location>
    <ligand>
        <name>Mn(2+)</name>
        <dbReference type="ChEBI" id="CHEBI:29035"/>
        <label>2</label>
    </ligand>
</feature>
<gene>
    <name evidence="4" type="ORF">E5987_07230</name>
</gene>
<dbReference type="InterPro" id="IPR002933">
    <property type="entry name" value="Peptidase_M20"/>
</dbReference>
<dbReference type="AlphaFoldDB" id="A0A6L6YNN8"/>
<dbReference type="SUPFAM" id="SSF53187">
    <property type="entry name" value="Zn-dependent exopeptidases"/>
    <property type="match status" value="1"/>
</dbReference>
<dbReference type="InterPro" id="IPR036264">
    <property type="entry name" value="Bact_exopeptidase_dim_dom"/>
</dbReference>
<protein>
    <submittedName>
        <fullName evidence="4">Amidohydrolase</fullName>
    </submittedName>
</protein>
<dbReference type="GO" id="GO:0005737">
    <property type="term" value="C:cytoplasm"/>
    <property type="evidence" value="ECO:0007669"/>
    <property type="project" value="TreeGrafter"/>
</dbReference>
<evidence type="ECO:0000256" key="1">
    <source>
        <dbReference type="ARBA" id="ARBA00022801"/>
    </source>
</evidence>
<feature type="domain" description="Peptidase M20 dimerisation" evidence="3">
    <location>
        <begin position="222"/>
        <end position="311"/>
    </location>
</feature>
<feature type="binding site" evidence="2">
    <location>
        <position position="199"/>
    </location>
    <ligand>
        <name>Mn(2+)</name>
        <dbReference type="ChEBI" id="CHEBI:29035"/>
        <label>2</label>
    </ligand>
</feature>
<dbReference type="Pfam" id="PF07687">
    <property type="entry name" value="M20_dimer"/>
    <property type="match status" value="1"/>
</dbReference>
<dbReference type="GO" id="GO:0046872">
    <property type="term" value="F:metal ion binding"/>
    <property type="evidence" value="ECO:0007669"/>
    <property type="project" value="UniProtKB-KW"/>
</dbReference>
<feature type="binding site" evidence="2">
    <location>
        <position position="139"/>
    </location>
    <ligand>
        <name>Mn(2+)</name>
        <dbReference type="ChEBI" id="CHEBI:29035"/>
        <label>2</label>
    </ligand>
</feature>
<sequence>MTDYNTQLIEQRRELHQWPEEGWTEFWTTSYIVKKLQAYGYEVLVGTKVINPEQVFGRNQKLVDLGIKNALERGADPKLIEEMGGYTGCVGVLDTGREGPTTAFRFDIDCVCVRETDDPAHKPNKEGFRSQHDGYMHACGHDTHASIGLTLAHWIADHKDQLKGKFKFVFQPAEEGVRGASAVAASGIVDDADFFFGSHISFMADSGEIVAAPYGLLCTSKYDVTFKGQPAHAGKEPNAGHNALAAACNAVVQMLGIPRHGGGMTRINIGTLRAGEGRNVIPSSAHMALEVRGETSSINDYMSEQVMNILEGISKGFGVSYEISQMGAAVDFTNDPELSELIAEVAKETEGVEKIIPDGNFGGSEDISILGRRVQQHGGKAAFFICGADRAAGHHQSTFDIDENALKTALGMYVGIAKKVNGI</sequence>
<dbReference type="GO" id="GO:0016805">
    <property type="term" value="F:dipeptidase activity"/>
    <property type="evidence" value="ECO:0007669"/>
    <property type="project" value="TreeGrafter"/>
</dbReference>